<evidence type="ECO:0000313" key="2">
    <source>
        <dbReference type="EMBL" id="MEX6632929.1"/>
    </source>
</evidence>
<dbReference type="SUPFAM" id="SSF46785">
    <property type="entry name" value="Winged helix' DNA-binding domain"/>
    <property type="match status" value="1"/>
</dbReference>
<organism evidence="2 3">
    <name type="scientific">Hyphococcus lacteus</name>
    <dbReference type="NCBI Taxonomy" id="3143536"/>
    <lineage>
        <taxon>Bacteria</taxon>
        <taxon>Pseudomonadati</taxon>
        <taxon>Pseudomonadota</taxon>
        <taxon>Alphaproteobacteria</taxon>
        <taxon>Parvularculales</taxon>
        <taxon>Parvularculaceae</taxon>
        <taxon>Hyphococcus</taxon>
    </lineage>
</organism>
<keyword evidence="3" id="KW-1185">Reference proteome</keyword>
<dbReference type="EMBL" id="JBEHZE010000001">
    <property type="protein sequence ID" value="MEX6632929.1"/>
    <property type="molecule type" value="Genomic_DNA"/>
</dbReference>
<dbReference type="RefSeq" id="WP_369312864.1">
    <property type="nucleotide sequence ID" value="NZ_JBEHZE010000001.1"/>
</dbReference>
<dbReference type="SMART" id="SM00418">
    <property type="entry name" value="HTH_ARSR"/>
    <property type="match status" value="1"/>
</dbReference>
<dbReference type="PROSITE" id="PS50995">
    <property type="entry name" value="HTH_MARR_2"/>
    <property type="match status" value="1"/>
</dbReference>
<dbReference type="Gene3D" id="3.30.1380.20">
    <property type="entry name" value="Trafficking protein particle complex subunit 3"/>
    <property type="match status" value="1"/>
</dbReference>
<dbReference type="InterPro" id="IPR011991">
    <property type="entry name" value="ArsR-like_HTH"/>
</dbReference>
<dbReference type="InterPro" id="IPR000835">
    <property type="entry name" value="HTH_MarR-typ"/>
</dbReference>
<comment type="caution">
    <text evidence="2">The sequence shown here is derived from an EMBL/GenBank/DDBJ whole genome shotgun (WGS) entry which is preliminary data.</text>
</comment>
<dbReference type="InterPro" id="IPR036390">
    <property type="entry name" value="WH_DNA-bd_sf"/>
</dbReference>
<feature type="domain" description="HTH marR-type" evidence="1">
    <location>
        <begin position="1"/>
        <end position="116"/>
    </location>
</feature>
<dbReference type="InterPro" id="IPR013196">
    <property type="entry name" value="HTH_11"/>
</dbReference>
<dbReference type="InterPro" id="IPR036388">
    <property type="entry name" value="WH-like_DNA-bd_sf"/>
</dbReference>
<dbReference type="Proteomes" id="UP001560685">
    <property type="component" value="Unassembled WGS sequence"/>
</dbReference>
<name>A0ABV3Z2B0_9PROT</name>
<evidence type="ECO:0000313" key="3">
    <source>
        <dbReference type="Proteomes" id="UP001560685"/>
    </source>
</evidence>
<dbReference type="InterPro" id="IPR041359">
    <property type="entry name" value="MetOD1"/>
</dbReference>
<protein>
    <submittedName>
        <fullName evidence="2">HTH domain-containing protein</fullName>
    </submittedName>
</protein>
<sequence>MSELGGFGATQSALLRLLLRNKSGLTVDQIAKGLGVTRTAVNQHLAVLERDGYVLKTKIIATGGRPSRAFTLSEKGLHLFPKNYEGFSLQMLTTLMETLGDDQTETILKQLGREMGKDLGTNLKDKPLPQRVEAITETLKTLGYDAHLPKTPEKNPSISAYNCVYHKLARTKPEICNLDLALLEEASGAVVDHAACMAKGDNACRFSFTEKKN</sequence>
<gene>
    <name evidence="2" type="ORF">ABFZ84_05145</name>
</gene>
<dbReference type="Pfam" id="PF18546">
    <property type="entry name" value="MetOD1"/>
    <property type="match status" value="1"/>
</dbReference>
<reference evidence="2 3" key="1">
    <citation type="submission" date="2024-05" db="EMBL/GenBank/DDBJ databases">
        <title>Three bacterial strains, DH-69, EH-24, and ECK-19 isolated from coastal sediments.</title>
        <authorList>
            <person name="Ye Y.-Q."/>
            <person name="Du Z.-J."/>
        </authorList>
    </citation>
    <scope>NUCLEOTIDE SEQUENCE [LARGE SCALE GENOMIC DNA]</scope>
    <source>
        <strain evidence="2 3">ECK-19</strain>
    </source>
</reference>
<proteinExistence type="predicted"/>
<dbReference type="InterPro" id="IPR001845">
    <property type="entry name" value="HTH_ArsR_DNA-bd_dom"/>
</dbReference>
<dbReference type="CDD" id="cd00090">
    <property type="entry name" value="HTH_ARSR"/>
    <property type="match status" value="1"/>
</dbReference>
<accession>A0ABV3Z2B0</accession>
<dbReference type="SMART" id="SM00347">
    <property type="entry name" value="HTH_MARR"/>
    <property type="match status" value="1"/>
</dbReference>
<dbReference type="Pfam" id="PF08279">
    <property type="entry name" value="HTH_11"/>
    <property type="match status" value="1"/>
</dbReference>
<dbReference type="Gene3D" id="1.10.10.10">
    <property type="entry name" value="Winged helix-like DNA-binding domain superfamily/Winged helix DNA-binding domain"/>
    <property type="match status" value="1"/>
</dbReference>
<evidence type="ECO:0000259" key="1">
    <source>
        <dbReference type="PROSITE" id="PS50995"/>
    </source>
</evidence>